<dbReference type="EMBL" id="QWDN01000006">
    <property type="protein sequence ID" value="TEB43156.1"/>
    <property type="molecule type" value="Genomic_DNA"/>
</dbReference>
<dbReference type="GO" id="GO:0009279">
    <property type="term" value="C:cell outer membrane"/>
    <property type="evidence" value="ECO:0007669"/>
    <property type="project" value="UniProtKB-SubCell"/>
</dbReference>
<dbReference type="EMBL" id="SLWA01000006">
    <property type="protein sequence ID" value="TCN55432.1"/>
    <property type="molecule type" value="Genomic_DNA"/>
</dbReference>
<proteinExistence type="predicted"/>
<dbReference type="PANTHER" id="PTHR40980:SF4">
    <property type="entry name" value="TONB-DEPENDENT RECEPTOR-LIKE BETA-BARREL DOMAIN-CONTAINING PROTEIN"/>
    <property type="match status" value="1"/>
</dbReference>
<organism evidence="6 8">
    <name type="scientific">Flavobacterium circumlabens</name>
    <dbReference type="NCBI Taxonomy" id="2133765"/>
    <lineage>
        <taxon>Bacteria</taxon>
        <taxon>Pseudomonadati</taxon>
        <taxon>Bacteroidota</taxon>
        <taxon>Flavobacteriia</taxon>
        <taxon>Flavobacteriales</taxon>
        <taxon>Flavobacteriaceae</taxon>
        <taxon>Flavobacterium</taxon>
    </lineage>
</organism>
<evidence type="ECO:0000259" key="4">
    <source>
        <dbReference type="Pfam" id="PF14905"/>
    </source>
</evidence>
<gene>
    <name evidence="6" type="ORF">D0809_17125</name>
    <name evidence="5" type="ORF">EV142_106121</name>
</gene>
<dbReference type="Proteomes" id="UP000298340">
    <property type="component" value="Unassembled WGS sequence"/>
</dbReference>
<evidence type="ECO:0000256" key="3">
    <source>
        <dbReference type="ARBA" id="ARBA00023237"/>
    </source>
</evidence>
<sequence length="793" mass="90303">MNRLLFIAFILSNVLTAQVKITGKVVTPENSPVAFAEVILFGKGPVPIKDQVTNEKGEFIIEYKPGSYKLQISQFNSVLYTKQIELTSDLDLGEIIANPVQELAAVVITQKKELVERKVDRLVFNIENTISTAGGDAMDALKITPGIQIQNETINIVGKSTVRVLLDDKMIELGQEELTNLLKSIPAENIKSIEVITTPPAKYEALGNSGLVNIRLKKAKKDSWNLSLGTGYLQRHHDGEGSNTSNFIYNQNKLSMSASLNYRSGGIYLEQESRVHFTDELWALNYPLQKNYKMLNGILSMQYIATPKWVVGFQYLTNINKTDTDATRSLLIYDNDTNEINKNITSVGYAFLRPTLHSFNLFNEYKLNPTGGKMFVNLDYFKYKSDDSRPYDGTSEEYNPPKEQFFTGINNNNQNISNFSAKIDFETPLEWMNLGFGGKVSFSDTKNLISTFNSDFTDQPVTDLPLEDFEFSYKENVQAVYVSGNKKFSDNLESQVGLRVENTQAKSYDVALDQSVNKNYTKLFPSVNISYTPQQGSVYRLSYSRRIERPTFAQLNPNIAYINPFQSIQGNPLLQPAFIDNFEFIYSYKKLESKLYYSHDKNVFMQISTPDPDTNVVRIITQNIFNMERYGISEIYVFNKLKGWTSNNTADFNYTKSRSLIESTSGVEGFNLKLATNNDFVLNDKKTVLLNLNYWYVFPKTEGFVKLDASSSTAVTLQYLLNDNLRISLKANDIFRTEKIKFNPTVNGVYQEYSLYNDSRYVQVYLNYRLGSKKAKVTNRNTGNEEERKRVGN</sequence>
<dbReference type="Pfam" id="PF14905">
    <property type="entry name" value="OMP_b-brl_3"/>
    <property type="match status" value="1"/>
</dbReference>
<dbReference type="AlphaFoldDB" id="A0A4Y7U9P0"/>
<reference evidence="5" key="3">
    <citation type="submission" date="2019-03" db="EMBL/GenBank/DDBJ databases">
        <authorList>
            <person name="Whitman W."/>
            <person name="Huntemann M."/>
            <person name="Clum A."/>
            <person name="Pillay M."/>
            <person name="Palaniappan K."/>
            <person name="Varghese N."/>
            <person name="Mikhailova N."/>
            <person name="Stamatis D."/>
            <person name="Reddy T."/>
            <person name="Daum C."/>
            <person name="Shapiro N."/>
            <person name="Ivanova N."/>
            <person name="Kyrpides N."/>
            <person name="Woyke T."/>
        </authorList>
    </citation>
    <scope>NUCLEOTIDE SEQUENCE</scope>
    <source>
        <strain evidence="5">P5626</strain>
    </source>
</reference>
<keyword evidence="6" id="KW-0675">Receptor</keyword>
<feature type="domain" description="Outer membrane protein beta-barrel" evidence="4">
    <location>
        <begin position="366"/>
        <end position="768"/>
    </location>
</feature>
<dbReference type="Gene3D" id="2.60.40.1120">
    <property type="entry name" value="Carboxypeptidase-like, regulatory domain"/>
    <property type="match status" value="1"/>
</dbReference>
<evidence type="ECO:0000313" key="5">
    <source>
        <dbReference type="EMBL" id="TCN55432.1"/>
    </source>
</evidence>
<dbReference type="InterPro" id="IPR008969">
    <property type="entry name" value="CarboxyPept-like_regulatory"/>
</dbReference>
<dbReference type="InterPro" id="IPR037066">
    <property type="entry name" value="Plug_dom_sf"/>
</dbReference>
<dbReference type="SUPFAM" id="SSF56935">
    <property type="entry name" value="Porins"/>
    <property type="match status" value="1"/>
</dbReference>
<evidence type="ECO:0000256" key="1">
    <source>
        <dbReference type="ARBA" id="ARBA00004442"/>
    </source>
</evidence>
<protein>
    <submittedName>
        <fullName evidence="5">Outer membrane receptor protein involved in Fe transport</fullName>
    </submittedName>
    <submittedName>
        <fullName evidence="6">TonB-dependent receptor</fullName>
    </submittedName>
</protein>
<keyword evidence="2" id="KW-0472">Membrane</keyword>
<evidence type="ECO:0000313" key="6">
    <source>
        <dbReference type="EMBL" id="TEB43156.1"/>
    </source>
</evidence>
<keyword evidence="7" id="KW-1185">Reference proteome</keyword>
<evidence type="ECO:0000256" key="2">
    <source>
        <dbReference type="ARBA" id="ARBA00023136"/>
    </source>
</evidence>
<accession>A0A4Y7U9P0</accession>
<comment type="subcellular location">
    <subcellularLocation>
        <location evidence="1">Cell outer membrane</location>
    </subcellularLocation>
</comment>
<dbReference type="OrthoDB" id="8764943at2"/>
<dbReference type="RefSeq" id="WP_132036738.1">
    <property type="nucleotide sequence ID" value="NZ_QWDN01000006.1"/>
</dbReference>
<reference evidence="6 8" key="2">
    <citation type="journal article" date="2018" name="Syst. Appl. Microbiol.">
        <title>Flavobacterium circumlabens sp. nov. and Flavobacterium cupreum sp. nov., two psychrotrophic species isolated from Antarctic environmental samples.</title>
        <authorList>
            <person name="Kralova S."/>
            <person name="Busse H.J."/>
            <person name="Svec P."/>
            <person name="Maslanova I."/>
            <person name="Stankova E."/>
            <person name="Bartak M."/>
            <person name="Sedlacek I."/>
        </authorList>
    </citation>
    <scope>NUCLEOTIDE SEQUENCE [LARGE SCALE GENOMIC DNA]</scope>
    <source>
        <strain evidence="6 8">CCM 8828</strain>
    </source>
</reference>
<evidence type="ECO:0000313" key="7">
    <source>
        <dbReference type="Proteomes" id="UP000295270"/>
    </source>
</evidence>
<name>A0A4Y7U9P0_9FLAO</name>
<dbReference type="Gene3D" id="2.40.170.20">
    <property type="entry name" value="TonB-dependent receptor, beta-barrel domain"/>
    <property type="match status" value="1"/>
</dbReference>
<evidence type="ECO:0000313" key="8">
    <source>
        <dbReference type="Proteomes" id="UP000298340"/>
    </source>
</evidence>
<keyword evidence="3" id="KW-0998">Cell outer membrane</keyword>
<reference evidence="5 7" key="1">
    <citation type="journal article" date="2015" name="Stand. Genomic Sci.">
        <title>Genomic Encyclopedia of Bacterial and Archaeal Type Strains, Phase III: the genomes of soil and plant-associated and newly described type strains.</title>
        <authorList>
            <person name="Whitman W.B."/>
            <person name="Woyke T."/>
            <person name="Klenk H.P."/>
            <person name="Zhou Y."/>
            <person name="Lilburn T.G."/>
            <person name="Beck B.J."/>
            <person name="De Vos P."/>
            <person name="Vandamme P."/>
            <person name="Eisen J.A."/>
            <person name="Garrity G."/>
            <person name="Hugenholtz P."/>
            <person name="Kyrpides N.C."/>
        </authorList>
    </citation>
    <scope>NUCLEOTIDE SEQUENCE [LARGE SCALE GENOMIC DNA]</scope>
    <source>
        <strain evidence="5 7">P5626</strain>
    </source>
</reference>
<dbReference type="PANTHER" id="PTHR40980">
    <property type="entry name" value="PLUG DOMAIN-CONTAINING PROTEIN"/>
    <property type="match status" value="1"/>
</dbReference>
<dbReference type="Proteomes" id="UP000295270">
    <property type="component" value="Unassembled WGS sequence"/>
</dbReference>
<dbReference type="SUPFAM" id="SSF49464">
    <property type="entry name" value="Carboxypeptidase regulatory domain-like"/>
    <property type="match status" value="1"/>
</dbReference>
<comment type="caution">
    <text evidence="6">The sequence shown here is derived from an EMBL/GenBank/DDBJ whole genome shotgun (WGS) entry which is preliminary data.</text>
</comment>
<dbReference type="Gene3D" id="2.170.130.10">
    <property type="entry name" value="TonB-dependent receptor, plug domain"/>
    <property type="match status" value="1"/>
</dbReference>
<dbReference type="InterPro" id="IPR036942">
    <property type="entry name" value="Beta-barrel_TonB_sf"/>
</dbReference>
<dbReference type="InterPro" id="IPR041700">
    <property type="entry name" value="OMP_b-brl_3"/>
</dbReference>